<evidence type="ECO:0008006" key="2">
    <source>
        <dbReference type="Google" id="ProtNLM"/>
    </source>
</evidence>
<accession>C5CJM6</accession>
<name>C5CJM6_VARPS</name>
<dbReference type="GO" id="GO:0003677">
    <property type="term" value="F:DNA binding"/>
    <property type="evidence" value="ECO:0007669"/>
    <property type="project" value="InterPro"/>
</dbReference>
<gene>
    <name evidence="1" type="ordered locus">Vapar_2453</name>
</gene>
<protein>
    <recommendedName>
        <fullName evidence="2">Transcriptional regulator</fullName>
    </recommendedName>
</protein>
<dbReference type="OrthoDB" id="6688863at2"/>
<evidence type="ECO:0000313" key="1">
    <source>
        <dbReference type="EMBL" id="ACS19079.1"/>
    </source>
</evidence>
<dbReference type="eggNOG" id="ENOG5033D8H">
    <property type="taxonomic scope" value="Bacteria"/>
</dbReference>
<dbReference type="AlphaFoldDB" id="C5CJM6"/>
<organism evidence="1">
    <name type="scientific">Variovorax paradoxus (strain S110)</name>
    <dbReference type="NCBI Taxonomy" id="543728"/>
    <lineage>
        <taxon>Bacteria</taxon>
        <taxon>Pseudomonadati</taxon>
        <taxon>Pseudomonadota</taxon>
        <taxon>Betaproteobacteria</taxon>
        <taxon>Burkholderiales</taxon>
        <taxon>Comamonadaceae</taxon>
        <taxon>Variovorax</taxon>
    </lineage>
</organism>
<proteinExistence type="predicted"/>
<reference evidence="1" key="1">
    <citation type="submission" date="2009-06" db="EMBL/GenBank/DDBJ databases">
        <title>Complete sequence of chromosome 1 of Variovorax paradoxus S110.</title>
        <authorList>
            <consortium name="US DOE Joint Genome Institute"/>
            <person name="Lucas S."/>
            <person name="Copeland A."/>
            <person name="Lapidus A."/>
            <person name="Glavina del Rio T."/>
            <person name="Tice H."/>
            <person name="Bruce D."/>
            <person name="Goodwin L."/>
            <person name="Pitluck S."/>
            <person name="Chertkov O."/>
            <person name="Brettin T."/>
            <person name="Detter J.C."/>
            <person name="Han C."/>
            <person name="Larimer F."/>
            <person name="Land M."/>
            <person name="Hauser L."/>
            <person name="Kyrpides N."/>
            <person name="Ovchinnikova G."/>
            <person name="Orwin P."/>
            <person name="Leadbetter J.R."/>
            <person name="Spain J.C."/>
            <person name="Han J.I."/>
        </authorList>
    </citation>
    <scope>NUCLEOTIDE SEQUENCE</scope>
    <source>
        <strain evidence="1">S110</strain>
    </source>
</reference>
<dbReference type="Pfam" id="PF06892">
    <property type="entry name" value="Phage_CP76"/>
    <property type="match status" value="1"/>
</dbReference>
<dbReference type="KEGG" id="vap:Vapar_2453"/>
<dbReference type="HOGENOM" id="CLU_1648412_0_0_4"/>
<dbReference type="InterPro" id="IPR009679">
    <property type="entry name" value="Phage_186_CII-like"/>
</dbReference>
<dbReference type="EMBL" id="CP001635">
    <property type="protein sequence ID" value="ACS19079.1"/>
    <property type="molecule type" value="Genomic_DNA"/>
</dbReference>
<dbReference type="STRING" id="543728.Vapar_2453"/>
<sequence>MNAQDALRLMIDNYPGGRAVIAARLGKTEEVLRKETCGSPSHKHGLNDAVTISDMCIEAQSPHCYAFVTAISAPVGRFIELPVRDMAAKQDLRNDAAGLVKEGTDVLLELNAALADEEISDNELSRIEREALEVFERTQSVIRGARARHAASKPAHLKVA</sequence>